<evidence type="ECO:0000313" key="2">
    <source>
        <dbReference type="Proteomes" id="UP001341297"/>
    </source>
</evidence>
<evidence type="ECO:0000313" key="1">
    <source>
        <dbReference type="EMBL" id="MEC0485612.1"/>
    </source>
</evidence>
<dbReference type="Proteomes" id="UP001341297">
    <property type="component" value="Unassembled WGS sequence"/>
</dbReference>
<organism evidence="1 2">
    <name type="scientific">Bacillus glycinifermentans</name>
    <dbReference type="NCBI Taxonomy" id="1664069"/>
    <lineage>
        <taxon>Bacteria</taxon>
        <taxon>Bacillati</taxon>
        <taxon>Bacillota</taxon>
        <taxon>Bacilli</taxon>
        <taxon>Bacillales</taxon>
        <taxon>Bacillaceae</taxon>
        <taxon>Bacillus</taxon>
    </lineage>
</organism>
<gene>
    <name evidence="1" type="ORF">P8828_12285</name>
</gene>
<name>A0ABU6H3M9_9BACI</name>
<dbReference type="EMBL" id="JARRTL010000010">
    <property type="protein sequence ID" value="MEC0485612.1"/>
    <property type="molecule type" value="Genomic_DNA"/>
</dbReference>
<keyword evidence="2" id="KW-1185">Reference proteome</keyword>
<dbReference type="RefSeq" id="WP_232517701.1">
    <property type="nucleotide sequence ID" value="NZ_CP023481.1"/>
</dbReference>
<sequence>MSRDSLRTIEKEIALLVRLTTAYSPRFGNLDRSEYLLLSELDSESPLAINTLADKLMMNPLDCKPASSGS</sequence>
<proteinExistence type="predicted"/>
<protein>
    <recommendedName>
        <fullName evidence="3">MarR family transcriptional regulator</fullName>
    </recommendedName>
</protein>
<evidence type="ECO:0008006" key="3">
    <source>
        <dbReference type="Google" id="ProtNLM"/>
    </source>
</evidence>
<reference evidence="1 2" key="1">
    <citation type="submission" date="2023-03" db="EMBL/GenBank/DDBJ databases">
        <title>Agriculturally important microbes genome sequencing.</title>
        <authorList>
            <person name="Dunlap C."/>
        </authorList>
    </citation>
    <scope>NUCLEOTIDE SEQUENCE [LARGE SCALE GENOMIC DNA]</scope>
    <source>
        <strain evidence="1 2">CBP-3203</strain>
    </source>
</reference>
<accession>A0ABU6H3M9</accession>
<comment type="caution">
    <text evidence="1">The sequence shown here is derived from an EMBL/GenBank/DDBJ whole genome shotgun (WGS) entry which is preliminary data.</text>
</comment>